<dbReference type="AlphaFoldDB" id="A0A6A6QTD6"/>
<name>A0A6A6QTD6_9PEZI</name>
<keyword evidence="1" id="KW-0732">Signal</keyword>
<reference evidence="2" key="1">
    <citation type="journal article" date="2020" name="Stud. Mycol.">
        <title>101 Dothideomycetes genomes: a test case for predicting lifestyles and emergence of pathogens.</title>
        <authorList>
            <person name="Haridas S."/>
            <person name="Albert R."/>
            <person name="Binder M."/>
            <person name="Bloem J."/>
            <person name="Labutti K."/>
            <person name="Salamov A."/>
            <person name="Andreopoulos B."/>
            <person name="Baker S."/>
            <person name="Barry K."/>
            <person name="Bills G."/>
            <person name="Bluhm B."/>
            <person name="Cannon C."/>
            <person name="Castanera R."/>
            <person name="Culley D."/>
            <person name="Daum C."/>
            <person name="Ezra D."/>
            <person name="Gonzalez J."/>
            <person name="Henrissat B."/>
            <person name="Kuo A."/>
            <person name="Liang C."/>
            <person name="Lipzen A."/>
            <person name="Lutzoni F."/>
            <person name="Magnuson J."/>
            <person name="Mondo S."/>
            <person name="Nolan M."/>
            <person name="Ohm R."/>
            <person name="Pangilinan J."/>
            <person name="Park H.-J."/>
            <person name="Ramirez L."/>
            <person name="Alfaro M."/>
            <person name="Sun H."/>
            <person name="Tritt A."/>
            <person name="Yoshinaga Y."/>
            <person name="Zwiers L.-H."/>
            <person name="Turgeon B."/>
            <person name="Goodwin S."/>
            <person name="Spatafora J."/>
            <person name="Crous P."/>
            <person name="Grigoriev I."/>
        </authorList>
    </citation>
    <scope>NUCLEOTIDE SEQUENCE</scope>
    <source>
        <strain evidence="2">CBS 269.34</strain>
    </source>
</reference>
<organism evidence="2 3">
    <name type="scientific">Lophium mytilinum</name>
    <dbReference type="NCBI Taxonomy" id="390894"/>
    <lineage>
        <taxon>Eukaryota</taxon>
        <taxon>Fungi</taxon>
        <taxon>Dikarya</taxon>
        <taxon>Ascomycota</taxon>
        <taxon>Pezizomycotina</taxon>
        <taxon>Dothideomycetes</taxon>
        <taxon>Pleosporomycetidae</taxon>
        <taxon>Mytilinidiales</taxon>
        <taxon>Mytilinidiaceae</taxon>
        <taxon>Lophium</taxon>
    </lineage>
</organism>
<sequence length="157" mass="16750">MKLFTLSLLSTLLASAGITNAEPLCQSQCAGYCQGVYKCNQRADTFYVDCVFGIYDNNCNLVGHKYSPNNGDAIGAGGIPYTAVVTKHTGSTDSSKIKMEFKYGGMGFGKSGYQGDCQAEFGRRPSLLGDGVMPDLRACRSRREKIVGVSTRSTAGS</sequence>
<dbReference type="EMBL" id="MU004189">
    <property type="protein sequence ID" value="KAF2495671.1"/>
    <property type="molecule type" value="Genomic_DNA"/>
</dbReference>
<evidence type="ECO:0000256" key="1">
    <source>
        <dbReference type="SAM" id="SignalP"/>
    </source>
</evidence>
<protein>
    <submittedName>
        <fullName evidence="2">Uncharacterized protein</fullName>
    </submittedName>
</protein>
<evidence type="ECO:0000313" key="3">
    <source>
        <dbReference type="Proteomes" id="UP000799750"/>
    </source>
</evidence>
<keyword evidence="3" id="KW-1185">Reference proteome</keyword>
<dbReference type="Proteomes" id="UP000799750">
    <property type="component" value="Unassembled WGS sequence"/>
</dbReference>
<evidence type="ECO:0000313" key="2">
    <source>
        <dbReference type="EMBL" id="KAF2495671.1"/>
    </source>
</evidence>
<feature type="chain" id="PRO_5025686640" evidence="1">
    <location>
        <begin position="22"/>
        <end position="157"/>
    </location>
</feature>
<feature type="signal peptide" evidence="1">
    <location>
        <begin position="1"/>
        <end position="21"/>
    </location>
</feature>
<proteinExistence type="predicted"/>
<gene>
    <name evidence="2" type="ORF">BU16DRAFT_539594</name>
</gene>
<accession>A0A6A6QTD6</accession>